<evidence type="ECO:0000313" key="3">
    <source>
        <dbReference type="Proteomes" id="UP000006233"/>
    </source>
</evidence>
<keyword evidence="1" id="KW-1133">Transmembrane helix</keyword>
<dbReference type="AlphaFoldDB" id="C9N1M7"/>
<evidence type="ECO:0000313" key="2">
    <source>
        <dbReference type="EMBL" id="EEX73420.1"/>
    </source>
</evidence>
<comment type="caution">
    <text evidence="2">The sequence shown here is derived from an EMBL/GenBank/DDBJ whole genome shotgun (WGS) entry which is preliminary data.</text>
</comment>
<dbReference type="SUPFAM" id="SSF47781">
    <property type="entry name" value="RuvA domain 2-like"/>
    <property type="match status" value="1"/>
</dbReference>
<organism evidence="2 3">
    <name type="scientific">Leptotrichia hofstadii F0254</name>
    <dbReference type="NCBI Taxonomy" id="634994"/>
    <lineage>
        <taxon>Bacteria</taxon>
        <taxon>Fusobacteriati</taxon>
        <taxon>Fusobacteriota</taxon>
        <taxon>Fusobacteriia</taxon>
        <taxon>Fusobacteriales</taxon>
        <taxon>Leptotrichiaceae</taxon>
        <taxon>Leptotrichia</taxon>
    </lineage>
</organism>
<dbReference type="eggNOG" id="COG2183">
    <property type="taxonomic scope" value="Bacteria"/>
</dbReference>
<dbReference type="Pfam" id="PF12836">
    <property type="entry name" value="HHH_3"/>
    <property type="match status" value="1"/>
</dbReference>
<gene>
    <name evidence="2" type="ORF">GCWU000323_02749</name>
</gene>
<keyword evidence="1" id="KW-0812">Transmembrane</keyword>
<name>C9N1M7_9FUSO</name>
<dbReference type="InterPro" id="IPR010994">
    <property type="entry name" value="RuvA_2-like"/>
</dbReference>
<protein>
    <recommendedName>
        <fullName evidence="4">ComEA protein</fullName>
    </recommendedName>
</protein>
<feature type="transmembrane region" description="Helical" evidence="1">
    <location>
        <begin position="12"/>
        <end position="31"/>
    </location>
</feature>
<evidence type="ECO:0008006" key="4">
    <source>
        <dbReference type="Google" id="ProtNLM"/>
    </source>
</evidence>
<keyword evidence="1" id="KW-0472">Membrane</keyword>
<dbReference type="EMBL" id="ACVB02000029">
    <property type="protein sequence ID" value="EEX73420.1"/>
    <property type="molecule type" value="Genomic_DNA"/>
</dbReference>
<dbReference type="Gene3D" id="1.10.150.310">
    <property type="entry name" value="Tex RuvX-like domain-like"/>
    <property type="match status" value="1"/>
</dbReference>
<sequence length="201" mass="23510">MLIKRGIIMKIKYVIIFVMLLIAGNFLRLLIEEKNIPEIEISKEKNYKKEKAKKDADLTKSNVKFDINNVEYKDLLKLGINKNKAEKFVKYRDEIGIIKDVNEVKNISGFGKSGLEIAQKFLFVDNEKIQDSTKNYGREITKYSINKLNEKELKKIGFTNKEIKKLLPEIEKSNIKSNIDLEKIIGKERYAEIEDKIKFME</sequence>
<accession>C9N1M7</accession>
<dbReference type="HOGENOM" id="CLU_1359007_0_0_0"/>
<proteinExistence type="predicted"/>
<dbReference type="STRING" id="634994.GCWU000323_02749"/>
<dbReference type="Proteomes" id="UP000006233">
    <property type="component" value="Unassembled WGS sequence"/>
</dbReference>
<evidence type="ECO:0000256" key="1">
    <source>
        <dbReference type="SAM" id="Phobius"/>
    </source>
</evidence>
<reference evidence="2 3" key="1">
    <citation type="submission" date="2009-09" db="EMBL/GenBank/DDBJ databases">
        <authorList>
            <person name="Weinstock G."/>
            <person name="Sodergren E."/>
            <person name="Clifton S."/>
            <person name="Fulton L."/>
            <person name="Fulton B."/>
            <person name="Courtney L."/>
            <person name="Fronick C."/>
            <person name="Harrison M."/>
            <person name="Strong C."/>
            <person name="Farmer C."/>
            <person name="Delahaunty K."/>
            <person name="Markovic C."/>
            <person name="Hall O."/>
            <person name="Minx P."/>
            <person name="Tomlinson C."/>
            <person name="Mitreva M."/>
            <person name="Nelson J."/>
            <person name="Hou S."/>
            <person name="Wollam A."/>
            <person name="Pepin K.H."/>
            <person name="Johnson M."/>
            <person name="Bhonagiri V."/>
            <person name="Nash W.E."/>
            <person name="Warren W."/>
            <person name="Chinwalla A."/>
            <person name="Mardis E.R."/>
            <person name="Wilson R.K."/>
        </authorList>
    </citation>
    <scope>NUCLEOTIDE SEQUENCE [LARGE SCALE GENOMIC DNA]</scope>
    <source>
        <strain evidence="2 3">F0254</strain>
    </source>
</reference>